<protein>
    <recommendedName>
        <fullName evidence="10">Cytochrome c oxidase subunit IVB</fullName>
    </recommendedName>
</protein>
<keyword evidence="4 7" id="KW-0812">Transmembrane</keyword>
<reference evidence="9" key="1">
    <citation type="submission" date="2017-08" db="EMBL/GenBank/DDBJ databases">
        <authorList>
            <person name="Huang Z."/>
        </authorList>
    </citation>
    <scope>NUCLEOTIDE SEQUENCE [LARGE SCALE GENOMIC DNA]</scope>
    <source>
        <strain evidence="9">SA5d-4</strain>
    </source>
</reference>
<dbReference type="AlphaFoldDB" id="A0A263BYU7"/>
<dbReference type="GO" id="GO:0019646">
    <property type="term" value="P:aerobic electron transport chain"/>
    <property type="evidence" value="ECO:0007669"/>
    <property type="project" value="TreeGrafter"/>
</dbReference>
<dbReference type="PANTHER" id="PTHR36835">
    <property type="entry name" value="CYTOCHROME BO(3) UBIQUINOL OXIDASE SUBUNIT 4"/>
    <property type="match status" value="1"/>
</dbReference>
<dbReference type="GO" id="GO:0015990">
    <property type="term" value="P:electron transport coupled proton transport"/>
    <property type="evidence" value="ECO:0007669"/>
    <property type="project" value="TreeGrafter"/>
</dbReference>
<evidence type="ECO:0000256" key="7">
    <source>
        <dbReference type="SAM" id="Phobius"/>
    </source>
</evidence>
<evidence type="ECO:0000256" key="6">
    <source>
        <dbReference type="ARBA" id="ARBA00023136"/>
    </source>
</evidence>
<organism evidence="8 9">
    <name type="scientific">Lottiidibacillus patelloidae</name>
    <dbReference type="NCBI Taxonomy" id="2670334"/>
    <lineage>
        <taxon>Bacteria</taxon>
        <taxon>Bacillati</taxon>
        <taxon>Bacillota</taxon>
        <taxon>Bacilli</taxon>
        <taxon>Bacillales</taxon>
        <taxon>Bacillaceae</taxon>
        <taxon>Lottiidibacillus</taxon>
    </lineage>
</organism>
<feature type="transmembrane region" description="Helical" evidence="7">
    <location>
        <begin position="21"/>
        <end position="40"/>
    </location>
</feature>
<keyword evidence="3" id="KW-1003">Cell membrane</keyword>
<evidence type="ECO:0000313" key="8">
    <source>
        <dbReference type="EMBL" id="OZM58457.1"/>
    </source>
</evidence>
<comment type="similarity">
    <text evidence="2">Belongs to the cytochrome c oxidase bacterial subunit 4 family.</text>
</comment>
<evidence type="ECO:0000256" key="1">
    <source>
        <dbReference type="ARBA" id="ARBA00004651"/>
    </source>
</evidence>
<gene>
    <name evidence="8" type="ORF">CIB95_02495</name>
</gene>
<evidence type="ECO:0000256" key="4">
    <source>
        <dbReference type="ARBA" id="ARBA00022692"/>
    </source>
</evidence>
<accession>A0A263BYU7</accession>
<sequence length="101" mass="11646">MENNHEKLHKKLAHKEDWKQQIISFVLMIFLTLIAFYVVAADLMSGTGLVLFLLFLASIQVLFQLYVFMHMAQKDHEYPTIFIYSGLLVAIITVVGLLTMQ</sequence>
<comment type="caution">
    <text evidence="8">The sequence shown here is derived from an EMBL/GenBank/DDBJ whole genome shotgun (WGS) entry which is preliminary data.</text>
</comment>
<dbReference type="Proteomes" id="UP000217083">
    <property type="component" value="Unassembled WGS sequence"/>
</dbReference>
<dbReference type="InterPro" id="IPR050968">
    <property type="entry name" value="Cytochrome_c_oxidase_bac_sub4"/>
</dbReference>
<dbReference type="GO" id="GO:0009486">
    <property type="term" value="F:cytochrome bo3 ubiquinol oxidase activity"/>
    <property type="evidence" value="ECO:0007669"/>
    <property type="project" value="TreeGrafter"/>
</dbReference>
<name>A0A263BYU7_9BACI</name>
<comment type="subcellular location">
    <subcellularLocation>
        <location evidence="1">Cell membrane</location>
        <topology evidence="1">Multi-pass membrane protein</topology>
    </subcellularLocation>
</comment>
<dbReference type="InterPro" id="IPR005171">
    <property type="entry name" value="Cyt_c_oxidase_su4_prok"/>
</dbReference>
<reference evidence="8 9" key="2">
    <citation type="submission" date="2017-09" db="EMBL/GenBank/DDBJ databases">
        <title>Bacillus patelloidae sp. nov., isolated from the intestinal tract of a marine limpet.</title>
        <authorList>
            <person name="Liu R."/>
            <person name="Dong C."/>
            <person name="Shao Z."/>
        </authorList>
    </citation>
    <scope>NUCLEOTIDE SEQUENCE [LARGE SCALE GENOMIC DNA]</scope>
    <source>
        <strain evidence="8 9">SA5d-4</strain>
    </source>
</reference>
<dbReference type="PANTHER" id="PTHR36835:SF1">
    <property type="entry name" value="CYTOCHROME BO(3) UBIQUINOL OXIDASE SUBUNIT 4"/>
    <property type="match status" value="1"/>
</dbReference>
<keyword evidence="6 7" id="KW-0472">Membrane</keyword>
<dbReference type="Pfam" id="PF03626">
    <property type="entry name" value="COX4_pro"/>
    <property type="match status" value="1"/>
</dbReference>
<proteinExistence type="inferred from homology"/>
<feature type="transmembrane region" description="Helical" evidence="7">
    <location>
        <begin position="81"/>
        <end position="100"/>
    </location>
</feature>
<dbReference type="EMBL" id="NPIA01000001">
    <property type="protein sequence ID" value="OZM58457.1"/>
    <property type="molecule type" value="Genomic_DNA"/>
</dbReference>
<evidence type="ECO:0000256" key="5">
    <source>
        <dbReference type="ARBA" id="ARBA00022989"/>
    </source>
</evidence>
<evidence type="ECO:0000256" key="2">
    <source>
        <dbReference type="ARBA" id="ARBA00008079"/>
    </source>
</evidence>
<dbReference type="RefSeq" id="WP_094921381.1">
    <property type="nucleotide sequence ID" value="NZ_NPIA01000001.1"/>
</dbReference>
<dbReference type="GO" id="GO:0009319">
    <property type="term" value="C:cytochrome o ubiquinol oxidase complex"/>
    <property type="evidence" value="ECO:0007669"/>
    <property type="project" value="TreeGrafter"/>
</dbReference>
<dbReference type="GO" id="GO:0015078">
    <property type="term" value="F:proton transmembrane transporter activity"/>
    <property type="evidence" value="ECO:0007669"/>
    <property type="project" value="TreeGrafter"/>
</dbReference>
<keyword evidence="9" id="KW-1185">Reference proteome</keyword>
<keyword evidence="5 7" id="KW-1133">Transmembrane helix</keyword>
<evidence type="ECO:0000256" key="3">
    <source>
        <dbReference type="ARBA" id="ARBA00022475"/>
    </source>
</evidence>
<feature type="transmembrane region" description="Helical" evidence="7">
    <location>
        <begin position="46"/>
        <end position="69"/>
    </location>
</feature>
<dbReference type="GO" id="GO:0005886">
    <property type="term" value="C:plasma membrane"/>
    <property type="evidence" value="ECO:0007669"/>
    <property type="project" value="UniProtKB-SubCell"/>
</dbReference>
<evidence type="ECO:0000313" key="9">
    <source>
        <dbReference type="Proteomes" id="UP000217083"/>
    </source>
</evidence>
<evidence type="ECO:0008006" key="10">
    <source>
        <dbReference type="Google" id="ProtNLM"/>
    </source>
</evidence>